<dbReference type="InterPro" id="IPR020845">
    <property type="entry name" value="AMP-binding_CS"/>
</dbReference>
<evidence type="ECO:0000259" key="3">
    <source>
        <dbReference type="Pfam" id="PF00501"/>
    </source>
</evidence>
<dbReference type="Pfam" id="PF00501">
    <property type="entry name" value="AMP-binding"/>
    <property type="match status" value="1"/>
</dbReference>
<evidence type="ECO:0000313" key="5">
    <source>
        <dbReference type="EMBL" id="MCC4309838.1"/>
    </source>
</evidence>
<comment type="similarity">
    <text evidence="1">Belongs to the ATP-dependent AMP-binding enzyme family.</text>
</comment>
<dbReference type="Pfam" id="PF13193">
    <property type="entry name" value="AMP-binding_C"/>
    <property type="match status" value="1"/>
</dbReference>
<feature type="domain" description="AMP-dependent synthetase/ligase" evidence="3">
    <location>
        <begin position="27"/>
        <end position="400"/>
    </location>
</feature>
<keyword evidence="6" id="KW-1185">Reference proteome</keyword>
<keyword evidence="2" id="KW-0436">Ligase</keyword>
<dbReference type="Gene3D" id="3.30.300.30">
    <property type="match status" value="1"/>
</dbReference>
<gene>
    <name evidence="5" type="ORF">LL252_14790</name>
</gene>
<sequence length="591" mass="62038">MSQAVPHEDARAAALLDQSPSPLALLRASAARRPDHPALVYLRDASDARPVSLSYQQLLREVETLCRALRVRGLSQKEGVALLLPLIPQAVSSLIAALTVGVAFPVNLLLSPDAMASQFRLARVKTVIVMGPHPALDVHARVKAAIEQLEAEVDLVEVPVGEPGSGVSGWCELLKDGEGDDPVTANPHAPAALVHTGGTTGAPKLAELTQRNLAAGAIMAAGGLGWRDTDRILSGLPLFHVGGAVDILLSGLTAGTTLMFPTALGLRNPEVIARFWSLVDETRATIVGGVPTMLSAMASSPRGEATLATLRGLVTGGSPLPQELKRNVEALSGRPVYQLYGQTETAGITTAQSTSGEFVPTTGGRPIPMMSVAIGGPGAGFKPGDQGEVFVSGPNVFQGYRTNNGLQAGPRDGWISTGDIGEVTADGELRLVGRSKEIIIRSGHNIDPLLIEEVAMQHACVGQAAAIAMPDAYAGELPVLYVAPPPGATADHTEILEFVNQRIAEPPARPKHVFVMPELPLTPLGKIARYRLRQDAAEYQARRTLTGPGVESIRCDDNAAKRITVTWTAEATDDQKTSAAALLSELGLALD</sequence>
<dbReference type="InterPro" id="IPR025110">
    <property type="entry name" value="AMP-bd_C"/>
</dbReference>
<feature type="domain" description="AMP-binding enzyme C-terminal" evidence="4">
    <location>
        <begin position="451"/>
        <end position="526"/>
    </location>
</feature>
<dbReference type="EMBL" id="JAJGNA010000023">
    <property type="protein sequence ID" value="MCC4309838.1"/>
    <property type="molecule type" value="Genomic_DNA"/>
</dbReference>
<dbReference type="AlphaFoldDB" id="A0A9Q3URR1"/>
<dbReference type="SUPFAM" id="SSF56801">
    <property type="entry name" value="Acetyl-CoA synthetase-like"/>
    <property type="match status" value="1"/>
</dbReference>
<evidence type="ECO:0000256" key="2">
    <source>
        <dbReference type="ARBA" id="ARBA00022598"/>
    </source>
</evidence>
<dbReference type="PANTHER" id="PTHR43201">
    <property type="entry name" value="ACYL-COA SYNTHETASE"/>
    <property type="match status" value="1"/>
</dbReference>
<comment type="caution">
    <text evidence="5">The sequence shown here is derived from an EMBL/GenBank/DDBJ whole genome shotgun (WGS) entry which is preliminary data.</text>
</comment>
<dbReference type="PROSITE" id="PS00455">
    <property type="entry name" value="AMP_BINDING"/>
    <property type="match status" value="1"/>
</dbReference>
<dbReference type="GO" id="GO:0031956">
    <property type="term" value="F:medium-chain fatty acid-CoA ligase activity"/>
    <property type="evidence" value="ECO:0007669"/>
    <property type="project" value="TreeGrafter"/>
</dbReference>
<evidence type="ECO:0000259" key="4">
    <source>
        <dbReference type="Pfam" id="PF13193"/>
    </source>
</evidence>
<dbReference type="Proteomes" id="UP001108027">
    <property type="component" value="Unassembled WGS sequence"/>
</dbReference>
<organism evidence="5 6">
    <name type="scientific">Alloalcanivorax marinus</name>
    <dbReference type="NCBI Taxonomy" id="1177169"/>
    <lineage>
        <taxon>Bacteria</taxon>
        <taxon>Pseudomonadati</taxon>
        <taxon>Pseudomonadota</taxon>
        <taxon>Gammaproteobacteria</taxon>
        <taxon>Oceanospirillales</taxon>
        <taxon>Alcanivoracaceae</taxon>
        <taxon>Alloalcanivorax</taxon>
    </lineage>
</organism>
<dbReference type="PANTHER" id="PTHR43201:SF5">
    <property type="entry name" value="MEDIUM-CHAIN ACYL-COA LIGASE ACSF2, MITOCHONDRIAL"/>
    <property type="match status" value="1"/>
</dbReference>
<dbReference type="InterPro" id="IPR042099">
    <property type="entry name" value="ANL_N_sf"/>
</dbReference>
<dbReference type="Gene3D" id="3.40.50.12780">
    <property type="entry name" value="N-terminal domain of ligase-like"/>
    <property type="match status" value="1"/>
</dbReference>
<dbReference type="RefSeq" id="WP_228234565.1">
    <property type="nucleotide sequence ID" value="NZ_JAJGNA010000023.1"/>
</dbReference>
<evidence type="ECO:0000313" key="6">
    <source>
        <dbReference type="Proteomes" id="UP001108027"/>
    </source>
</evidence>
<proteinExistence type="inferred from homology"/>
<dbReference type="InterPro" id="IPR045851">
    <property type="entry name" value="AMP-bd_C_sf"/>
</dbReference>
<name>A0A9Q3URR1_9GAMM</name>
<reference evidence="5" key="1">
    <citation type="submission" date="2021-10" db="EMBL/GenBank/DDBJ databases">
        <title>The diversity and Nitrogen Metabolism of Culturable Nitrate-Utilizing Bacteria Within the Oxygen Minimum Zone of the Changjiang (Yangtze River)Estuary.</title>
        <authorList>
            <person name="Zhang D."/>
            <person name="Zheng J."/>
            <person name="Liu S."/>
            <person name="He W."/>
        </authorList>
    </citation>
    <scope>NUCLEOTIDE SEQUENCE</scope>
    <source>
        <strain evidence="5">FXH-223</strain>
    </source>
</reference>
<accession>A0A9Q3URR1</accession>
<dbReference type="GO" id="GO:0006631">
    <property type="term" value="P:fatty acid metabolic process"/>
    <property type="evidence" value="ECO:0007669"/>
    <property type="project" value="TreeGrafter"/>
</dbReference>
<dbReference type="InterPro" id="IPR000873">
    <property type="entry name" value="AMP-dep_synth/lig_dom"/>
</dbReference>
<protein>
    <submittedName>
        <fullName evidence="5">AMP-binding protein</fullName>
    </submittedName>
</protein>
<evidence type="ECO:0000256" key="1">
    <source>
        <dbReference type="ARBA" id="ARBA00006432"/>
    </source>
</evidence>